<protein>
    <submittedName>
        <fullName evidence="2">Glycosyltransferase</fullName>
    </submittedName>
</protein>
<dbReference type="EMBL" id="CP076136">
    <property type="protein sequence ID" value="QWG25033.1"/>
    <property type="molecule type" value="Genomic_DNA"/>
</dbReference>
<dbReference type="Gene3D" id="3.40.50.2000">
    <property type="entry name" value="Glycogen Phosphorylase B"/>
    <property type="match status" value="1"/>
</dbReference>
<dbReference type="Proteomes" id="UP000676951">
    <property type="component" value="Chromosome"/>
</dbReference>
<sequence length="362" mass="40585">MRLFQNSGLYPSYLARLNTLAPNTLDFEGRRRVFMEDRFGALHFLQPILDGDPDAFFTNGDDQVLQRRWATENGIRAGVTLEDILLAQIEHHRTEVFYNLDPMRYPSAFCRKLPGSVRKKICWRAAPSGQVDLTAYDVVLGNFPSILEAWRSKGCQTALFFPAVDPVMDEFGHGDRPIDVLFAGGYSRHHSTRATILERVASLSGAMQVMFCLDASRLTQIAEGPLGRFLPLRKHRRPSAIAQIAKPPIFGRQLYELIGQSKIVLNGAIDMAGRDRGNMRCFEAMGCGALLLSDAGNYPEGMDEGETMLAYDNGEHCLDQIREALADWGKAKKIADNGRRRIGDLYSKERQWVLFKAILAGL</sequence>
<gene>
    <name evidence="2" type="ORF">KMZ93_09225</name>
</gene>
<evidence type="ECO:0000259" key="1">
    <source>
        <dbReference type="Pfam" id="PF13524"/>
    </source>
</evidence>
<reference evidence="2 3" key="1">
    <citation type="submission" date="2021-06" db="EMBL/GenBank/DDBJ databases">
        <title>Bradyrhizobium sp. S2-11-4 Genome sequencing.</title>
        <authorList>
            <person name="Jin L."/>
        </authorList>
    </citation>
    <scope>NUCLEOTIDE SEQUENCE [LARGE SCALE GENOMIC DNA]</scope>
    <source>
        <strain evidence="2 3">S2-11-4</strain>
    </source>
</reference>
<feature type="domain" description="Spore protein YkvP/CgeB glycosyl transferase-like" evidence="1">
    <location>
        <begin position="246"/>
        <end position="344"/>
    </location>
</feature>
<organism evidence="2 3">
    <name type="scientific">Bradyrhizobium sediminis</name>
    <dbReference type="NCBI Taxonomy" id="2840469"/>
    <lineage>
        <taxon>Bacteria</taxon>
        <taxon>Pseudomonadati</taxon>
        <taxon>Pseudomonadota</taxon>
        <taxon>Alphaproteobacteria</taxon>
        <taxon>Hyphomicrobiales</taxon>
        <taxon>Nitrobacteraceae</taxon>
        <taxon>Bradyrhizobium</taxon>
    </lineage>
</organism>
<dbReference type="AlphaFoldDB" id="A0A975RZA4"/>
<evidence type="ECO:0000313" key="3">
    <source>
        <dbReference type="Proteomes" id="UP000676951"/>
    </source>
</evidence>
<keyword evidence="3" id="KW-1185">Reference proteome</keyword>
<name>A0A975RZA4_9BRAD</name>
<dbReference type="Pfam" id="PF13524">
    <property type="entry name" value="Glyco_trans_1_2"/>
    <property type="match status" value="1"/>
</dbReference>
<accession>A0A975RZA4</accession>
<evidence type="ECO:0000313" key="2">
    <source>
        <dbReference type="EMBL" id="QWG25033.1"/>
    </source>
</evidence>
<dbReference type="RefSeq" id="WP_215605775.1">
    <property type="nucleotide sequence ID" value="NZ_CP076136.1"/>
</dbReference>
<dbReference type="InterPro" id="IPR055259">
    <property type="entry name" value="YkvP/CgeB_Glyco_trans-like"/>
</dbReference>
<proteinExistence type="predicted"/>